<dbReference type="EC" id="2.3.1.225" evidence="7"/>
<comment type="subcellular location">
    <subcellularLocation>
        <location evidence="1">Membrane</location>
        <topology evidence="1">Multi-pass membrane protein</topology>
    </subcellularLocation>
</comment>
<evidence type="ECO:0000313" key="11">
    <source>
        <dbReference type="Proteomes" id="UP000492820"/>
    </source>
</evidence>
<reference evidence="10" key="2">
    <citation type="submission" date="2014-06" db="EMBL/GenBank/DDBJ databases">
        <authorList>
            <person name="Aslett M."/>
        </authorList>
    </citation>
    <scope>NUCLEOTIDE SEQUENCE</scope>
</reference>
<dbReference type="Proteomes" id="UP000492820">
    <property type="component" value="Unassembled WGS sequence"/>
</dbReference>
<feature type="compositionally biased region" description="Polar residues" evidence="8">
    <location>
        <begin position="441"/>
        <end position="451"/>
    </location>
</feature>
<dbReference type="AlphaFoldDB" id="A0A068WT10"/>
<dbReference type="PROSITE" id="PS50216">
    <property type="entry name" value="DHHC"/>
    <property type="match status" value="1"/>
</dbReference>
<keyword evidence="7" id="KW-0012">Acyltransferase</keyword>
<feature type="transmembrane region" description="Helical" evidence="7">
    <location>
        <begin position="107"/>
        <end position="135"/>
    </location>
</feature>
<evidence type="ECO:0000256" key="6">
    <source>
        <dbReference type="ARBA" id="ARBA00047790"/>
    </source>
</evidence>
<feature type="region of interest" description="Disordered" evidence="8">
    <location>
        <begin position="380"/>
        <end position="456"/>
    </location>
</feature>
<name>A0A068WT10_ECHGR</name>
<accession>A0A068WT10</accession>
<evidence type="ECO:0000256" key="1">
    <source>
        <dbReference type="ARBA" id="ARBA00004141"/>
    </source>
</evidence>
<dbReference type="OrthoDB" id="4096362at2759"/>
<dbReference type="WBParaSite" id="EgrG_000112300">
    <property type="protein sequence ID" value="EgrG_000112300"/>
    <property type="gene ID" value="EgrG_000112300"/>
</dbReference>
<dbReference type="PANTHER" id="PTHR12349:SF2">
    <property type="entry name" value="PALMITOYLTRANSFERASE ZDHHC8"/>
    <property type="match status" value="1"/>
</dbReference>
<evidence type="ECO:0000259" key="9">
    <source>
        <dbReference type="Pfam" id="PF01529"/>
    </source>
</evidence>
<sequence>MSNDKTSPPRPIMYKTVQINGVPTRLKWCVTCEIYRLPRCSHCSICKHCIDTFDHHCPWVNNCIGRRNYRFFFFFLLSLTFHMIMTFTVSLLFVLERQQNLMTTEGIIANVILILVGLIFIPVVGLTGFHIYLVFNGLTTNEQVTSKYGDNHSPFDRGPCSNCTLMFCRPLGAILIRKPVTGAAMQLSLQAKYRQKMRRSLKNSRTKGVNGKANAYSGVMRTNTSDSQPPVLMSELANRLDGDTNASPKALLLRLNNEENSLPQVPSFSLTDKQEDSQYPNVNYQGGGVPYPDKLPGGFSYRTPEEPTEVNPGESTGRIFSCKHLAEDHPTRAGHQTSRSQMDYNTSVVYSMQANAPLVPPHMPNHSSIPKLYQPPLVVPKTANVPPSSSSRLKAFDESPRIEAPSSRRRQQQQQQQPQQIPTSAYAGGSVLPKYPVKQVPNPTQSMNSRTPSRDKRLQHYAPRQPAYSMPVTSEGYFVSQQPQTLREYHFAQQAPRGNPAIISSEEAPDGTFEISV</sequence>
<dbReference type="PANTHER" id="PTHR12349">
    <property type="entry name" value="ANKYRIN REPEAT AND LEM DOMAIN-CONTAINING PROTEIN 2"/>
    <property type="match status" value="1"/>
</dbReference>
<dbReference type="Pfam" id="PF01529">
    <property type="entry name" value="DHHC"/>
    <property type="match status" value="1"/>
</dbReference>
<evidence type="ECO:0000313" key="10">
    <source>
        <dbReference type="EMBL" id="CDS21632.1"/>
    </source>
</evidence>
<keyword evidence="7 10" id="KW-0808">Transferase</keyword>
<evidence type="ECO:0000256" key="7">
    <source>
        <dbReference type="RuleBase" id="RU079119"/>
    </source>
</evidence>
<reference evidence="10 11" key="1">
    <citation type="journal article" date="2013" name="Nature">
        <title>The genomes of four tapeworm species reveal adaptations to parasitism.</title>
        <authorList>
            <person name="Tsai I.J."/>
            <person name="Zarowiecki M."/>
            <person name="Holroyd N."/>
            <person name="Garciarrubio A."/>
            <person name="Sanchez-Flores A."/>
            <person name="Brooks K.L."/>
            <person name="Tracey A."/>
            <person name="Bobes R.J."/>
            <person name="Fragoso G."/>
            <person name="Sciutto E."/>
            <person name="Aslett M."/>
            <person name="Beasley H."/>
            <person name="Bennett H.M."/>
            <person name="Cai J."/>
            <person name="Camicia F."/>
            <person name="Clark R."/>
            <person name="Cucher M."/>
            <person name="De Silva N."/>
            <person name="Day T.A."/>
            <person name="Deplazes P."/>
            <person name="Estrada K."/>
            <person name="Fernandez C."/>
            <person name="Holland P.W."/>
            <person name="Hou J."/>
            <person name="Hu S."/>
            <person name="Huckvale T."/>
            <person name="Hung S.S."/>
            <person name="Kamenetzky L."/>
            <person name="Keane J.A."/>
            <person name="Kiss F."/>
            <person name="Koziol U."/>
            <person name="Lambert O."/>
            <person name="Liu K."/>
            <person name="Luo X."/>
            <person name="Luo Y."/>
            <person name="Macchiaroli N."/>
            <person name="Nichol S."/>
            <person name="Paps J."/>
            <person name="Parkinson J."/>
            <person name="Pouchkina-Stantcheva N."/>
            <person name="Riddiford N."/>
            <person name="Rosenzvit M."/>
            <person name="Salinas G."/>
            <person name="Wasmuth J.D."/>
            <person name="Zamanian M."/>
            <person name="Zheng Y."/>
            <person name="Cai X."/>
            <person name="Soberon X."/>
            <person name="Olson P.D."/>
            <person name="Laclette J.P."/>
            <person name="Brehm K."/>
            <person name="Berriman M."/>
            <person name="Garciarrubio A."/>
            <person name="Bobes R.J."/>
            <person name="Fragoso G."/>
            <person name="Sanchez-Flores A."/>
            <person name="Estrada K."/>
            <person name="Cevallos M.A."/>
            <person name="Morett E."/>
            <person name="Gonzalez V."/>
            <person name="Portillo T."/>
            <person name="Ochoa-Leyva A."/>
            <person name="Jose M.V."/>
            <person name="Sciutto E."/>
            <person name="Landa A."/>
            <person name="Jimenez L."/>
            <person name="Valdes V."/>
            <person name="Carrero J.C."/>
            <person name="Larralde C."/>
            <person name="Morales-Montor J."/>
            <person name="Limon-Lason J."/>
            <person name="Soberon X."/>
            <person name="Laclette J.P."/>
        </authorList>
    </citation>
    <scope>NUCLEOTIDE SEQUENCE [LARGE SCALE GENOMIC DNA]</scope>
</reference>
<comment type="similarity">
    <text evidence="5">Belongs to the DHHC palmitoyltransferase family. ERF2/ZDHHC9 subfamily.</text>
</comment>
<organism evidence="10">
    <name type="scientific">Echinococcus granulosus</name>
    <name type="common">Hydatid tapeworm</name>
    <dbReference type="NCBI Taxonomy" id="6210"/>
    <lineage>
        <taxon>Eukaryota</taxon>
        <taxon>Metazoa</taxon>
        <taxon>Spiralia</taxon>
        <taxon>Lophotrochozoa</taxon>
        <taxon>Platyhelminthes</taxon>
        <taxon>Cestoda</taxon>
        <taxon>Eucestoda</taxon>
        <taxon>Cyclophyllidea</taxon>
        <taxon>Taeniidae</taxon>
        <taxon>Echinococcus</taxon>
        <taxon>Echinococcus granulosus group</taxon>
    </lineage>
</organism>
<feature type="transmembrane region" description="Helical" evidence="7">
    <location>
        <begin position="71"/>
        <end position="95"/>
    </location>
</feature>
<proteinExistence type="inferred from homology"/>
<dbReference type="EMBL" id="LK028584">
    <property type="protein sequence ID" value="CDS21632.1"/>
    <property type="molecule type" value="Genomic_DNA"/>
</dbReference>
<comment type="domain">
    <text evidence="7">The DHHC domain is required for palmitoyltransferase activity.</text>
</comment>
<feature type="region of interest" description="Disordered" evidence="8">
    <location>
        <begin position="497"/>
        <end position="517"/>
    </location>
</feature>
<keyword evidence="2 7" id="KW-0812">Transmembrane</keyword>
<dbReference type="GO" id="GO:0016020">
    <property type="term" value="C:membrane"/>
    <property type="evidence" value="ECO:0007669"/>
    <property type="project" value="UniProtKB-SubCell"/>
</dbReference>
<evidence type="ECO:0000256" key="5">
    <source>
        <dbReference type="ARBA" id="ARBA00023463"/>
    </source>
</evidence>
<keyword evidence="3 7" id="KW-1133">Transmembrane helix</keyword>
<evidence type="ECO:0000256" key="8">
    <source>
        <dbReference type="SAM" id="MobiDB-lite"/>
    </source>
</evidence>
<evidence type="ECO:0000256" key="3">
    <source>
        <dbReference type="ARBA" id="ARBA00022989"/>
    </source>
</evidence>
<dbReference type="InterPro" id="IPR001594">
    <property type="entry name" value="Palmitoyltrfase_DHHC"/>
</dbReference>
<protein>
    <recommendedName>
        <fullName evidence="7">Palmitoyltransferase</fullName>
        <ecNumber evidence="7">2.3.1.225</ecNumber>
    </recommendedName>
</protein>
<evidence type="ECO:0000256" key="4">
    <source>
        <dbReference type="ARBA" id="ARBA00023136"/>
    </source>
</evidence>
<evidence type="ECO:0000256" key="2">
    <source>
        <dbReference type="ARBA" id="ARBA00022692"/>
    </source>
</evidence>
<comment type="catalytic activity">
    <reaction evidence="6">
        <text>L-cysteinyl-[protein] + hexadecanoyl-CoA = S-hexadecanoyl-L-cysteinyl-[protein] + CoA</text>
        <dbReference type="Rhea" id="RHEA:36683"/>
        <dbReference type="Rhea" id="RHEA-COMP:10131"/>
        <dbReference type="Rhea" id="RHEA-COMP:11032"/>
        <dbReference type="ChEBI" id="CHEBI:29950"/>
        <dbReference type="ChEBI" id="CHEBI:57287"/>
        <dbReference type="ChEBI" id="CHEBI:57379"/>
        <dbReference type="ChEBI" id="CHEBI:74151"/>
        <dbReference type="EC" id="2.3.1.225"/>
    </reaction>
    <physiologicalReaction direction="left-to-right" evidence="6">
        <dbReference type="Rhea" id="RHEA:36684"/>
    </physiologicalReaction>
</comment>
<reference evidence="12" key="3">
    <citation type="submission" date="2020-10" db="UniProtKB">
        <authorList>
            <consortium name="WormBaseParasite"/>
        </authorList>
    </citation>
    <scope>IDENTIFICATION</scope>
</reference>
<keyword evidence="4 7" id="KW-0472">Membrane</keyword>
<gene>
    <name evidence="10" type="ORF">EgrG_000112300</name>
</gene>
<feature type="domain" description="Palmitoyltransferase DHHC" evidence="9">
    <location>
        <begin position="25"/>
        <end position="146"/>
    </location>
</feature>
<evidence type="ECO:0000313" key="12">
    <source>
        <dbReference type="WBParaSite" id="EgrG_000112300"/>
    </source>
</evidence>
<dbReference type="GO" id="GO:0019706">
    <property type="term" value="F:protein-cysteine S-palmitoyltransferase activity"/>
    <property type="evidence" value="ECO:0007669"/>
    <property type="project" value="UniProtKB-EC"/>
</dbReference>